<gene>
    <name evidence="3" type="ORF">J40TS1_21760</name>
</gene>
<feature type="transmembrane region" description="Helical" evidence="2">
    <location>
        <begin position="272"/>
        <end position="304"/>
    </location>
</feature>
<dbReference type="RefSeq" id="WP_213514867.1">
    <property type="nucleotide sequence ID" value="NZ_BOSE01000003.1"/>
</dbReference>
<accession>A0A919YQU5</accession>
<sequence>MKLLGFELTKLLYKRMLWVILLGCLLGNAAFFYFEQVKSHSFIIQQRDQFKTLAQQYIKMPAEAVSPDLEHRINQLQQRMDQGYAASLEQPEMMEQLQQLSTELQLYLLLQEQYTHIADHTVFLEQLASKADDMLSVSIFQKQDSFSYRNIIATAQAFERQGTLTLQPGINEQVESFFKHRLQDYIILFFMLVFGFFIFHQERENKMDLLIRSTKHGRRQTILSKLMVYFVAISFVFFFVFGSSFAMTSYLYGMDFIERSIQSVPGLSRGQYVLSIAQFFIIFILLKWLAFLMLAALSALLFVAIRHLGQLLLIAASIIAIQYASYIFIHPYSPAGALKFVNLFYVLQTDQLLTYYRNLNLFGYPVPLLQTNLVFLLLAIIISVAASVWIYCKKLSETSANVTWLAVFDKLKSKLLRPTSSYSLFVHEWYKNMISNKGIVFIICALFFGYIGLQQEPIALDHIERTYLEYMGKFSGPLTEQRIEQIEQEKERLQGISNEIQHLEQALLEKKIELSGYSSQMTLLMPQANASSGFYKLYDQMRSLLMLQQSTGQQQTLMSATAGQYLFAHPFRVSLTAIIYMTLLMLSLSTIITSDYRSGMHLLQCSSRFGQTKLLRSKRAVSYIIICFLYIIVFLPPFLNVLNYYPHFYWNAPIQSIPLFEHYTWTVKVWQWSLLVVLLQLAASFVISEVIFMLSYLMKKQVLVLGCCIVLFLFPLITGAFYPHLFASYPVNRLLMLQLYNADPNGLLVQLALFIIIGLICAFASRLLLRPYTNWRRGASLGANDSSSF</sequence>
<keyword evidence="2" id="KW-0812">Transmembrane</keyword>
<feature type="transmembrane region" description="Helical" evidence="2">
    <location>
        <begin position="702"/>
        <end position="727"/>
    </location>
</feature>
<keyword evidence="1" id="KW-0175">Coiled coil</keyword>
<keyword evidence="2" id="KW-1133">Transmembrane helix</keyword>
<keyword evidence="4" id="KW-1185">Reference proteome</keyword>
<dbReference type="Proteomes" id="UP000683139">
    <property type="component" value="Unassembled WGS sequence"/>
</dbReference>
<name>A0A919YQU5_9BACL</name>
<feature type="transmembrane region" description="Helical" evidence="2">
    <location>
        <begin position="12"/>
        <end position="34"/>
    </location>
</feature>
<proteinExistence type="predicted"/>
<keyword evidence="2" id="KW-0472">Membrane</keyword>
<feature type="transmembrane region" description="Helical" evidence="2">
    <location>
        <begin position="669"/>
        <end position="695"/>
    </location>
</feature>
<evidence type="ECO:0000256" key="1">
    <source>
        <dbReference type="SAM" id="Coils"/>
    </source>
</evidence>
<feature type="transmembrane region" description="Helical" evidence="2">
    <location>
        <begin position="226"/>
        <end position="252"/>
    </location>
</feature>
<feature type="transmembrane region" description="Helical" evidence="2">
    <location>
        <begin position="182"/>
        <end position="199"/>
    </location>
</feature>
<dbReference type="EMBL" id="BOSE01000003">
    <property type="protein sequence ID" value="GIP16534.1"/>
    <property type="molecule type" value="Genomic_DNA"/>
</dbReference>
<dbReference type="AlphaFoldDB" id="A0A919YQU5"/>
<protein>
    <submittedName>
        <fullName evidence="3">Uncharacterized protein</fullName>
    </submittedName>
</protein>
<evidence type="ECO:0000313" key="4">
    <source>
        <dbReference type="Proteomes" id="UP000683139"/>
    </source>
</evidence>
<feature type="transmembrane region" description="Helical" evidence="2">
    <location>
        <begin position="577"/>
        <end position="599"/>
    </location>
</feature>
<feature type="transmembrane region" description="Helical" evidence="2">
    <location>
        <begin position="373"/>
        <end position="392"/>
    </location>
</feature>
<feature type="transmembrane region" description="Helical" evidence="2">
    <location>
        <begin position="747"/>
        <end position="769"/>
    </location>
</feature>
<organism evidence="3 4">
    <name type="scientific">Paenibacillus montaniterrae</name>
    <dbReference type="NCBI Taxonomy" id="429341"/>
    <lineage>
        <taxon>Bacteria</taxon>
        <taxon>Bacillati</taxon>
        <taxon>Bacillota</taxon>
        <taxon>Bacilli</taxon>
        <taxon>Bacillales</taxon>
        <taxon>Paenibacillaceae</taxon>
        <taxon>Paenibacillus</taxon>
    </lineage>
</organism>
<feature type="coiled-coil region" evidence="1">
    <location>
        <begin position="483"/>
        <end position="513"/>
    </location>
</feature>
<evidence type="ECO:0000256" key="2">
    <source>
        <dbReference type="SAM" id="Phobius"/>
    </source>
</evidence>
<feature type="transmembrane region" description="Helical" evidence="2">
    <location>
        <begin position="434"/>
        <end position="453"/>
    </location>
</feature>
<feature type="transmembrane region" description="Helical" evidence="2">
    <location>
        <begin position="311"/>
        <end position="329"/>
    </location>
</feature>
<feature type="transmembrane region" description="Helical" evidence="2">
    <location>
        <begin position="620"/>
        <end position="639"/>
    </location>
</feature>
<reference evidence="3" key="1">
    <citation type="submission" date="2021-03" db="EMBL/GenBank/DDBJ databases">
        <title>Antimicrobial resistance genes in bacteria isolated from Japanese honey, and their potential for conferring macrolide and lincosamide resistance in the American foulbrood pathogen Paenibacillus larvae.</title>
        <authorList>
            <person name="Okamoto M."/>
            <person name="Kumagai M."/>
            <person name="Kanamori H."/>
            <person name="Takamatsu D."/>
        </authorList>
    </citation>
    <scope>NUCLEOTIDE SEQUENCE</scope>
    <source>
        <strain evidence="3">J40TS1</strain>
    </source>
</reference>
<comment type="caution">
    <text evidence="3">The sequence shown here is derived from an EMBL/GenBank/DDBJ whole genome shotgun (WGS) entry which is preliminary data.</text>
</comment>
<evidence type="ECO:0000313" key="3">
    <source>
        <dbReference type="EMBL" id="GIP16534.1"/>
    </source>
</evidence>